<protein>
    <submittedName>
        <fullName evidence="2">Uncharacterized protein</fullName>
    </submittedName>
</protein>
<dbReference type="RefSeq" id="WP_260763832.1">
    <property type="nucleotide sequence ID" value="NZ_CP045921.1"/>
</dbReference>
<evidence type="ECO:0000313" key="2">
    <source>
        <dbReference type="EMBL" id="QHN42476.1"/>
    </source>
</evidence>
<accession>A0A857MIU2</accession>
<dbReference type="InterPro" id="IPR043722">
    <property type="entry name" value="DUF5663"/>
</dbReference>
<dbReference type="EMBL" id="CP045921">
    <property type="protein sequence ID" value="QHN42476.1"/>
    <property type="molecule type" value="Genomic_DNA"/>
</dbReference>
<gene>
    <name evidence="2" type="ORF">GII36_01265</name>
</gene>
<dbReference type="Proteomes" id="UP001059824">
    <property type="component" value="Chromosome"/>
</dbReference>
<dbReference type="Pfam" id="PF18908">
    <property type="entry name" value="DUF5663"/>
    <property type="match status" value="1"/>
</dbReference>
<feature type="compositionally biased region" description="Low complexity" evidence="1">
    <location>
        <begin position="140"/>
        <end position="157"/>
    </location>
</feature>
<name>A0A857MIU2_9BACT</name>
<sequence length="157" mass="17617">MFQLDDKFLQDVGLAGLPADQKQAFLEQVYASLEERVGVRLSEGLSDAQLEEFEGIIDRKQEKIDAWLAVYAPQYTADPIFQRIQQATGLQPDDLALRSEFAATKWLEVNRPNYRDVVAQVMNELKAEITQNRDAILGSAQAPQQLPADQQQPPMAA</sequence>
<proteinExistence type="predicted"/>
<reference evidence="2" key="1">
    <citation type="journal article" date="2021" name="Nat. Microbiol.">
        <title>Cocultivation of an ultrasmall environmental parasitic bacterium with lytic ability against bacteria associated with wastewater foams.</title>
        <authorList>
            <person name="Batinovic S."/>
            <person name="Rose J.J.A."/>
            <person name="Ratcliffe J."/>
            <person name="Seviour R.J."/>
            <person name="Petrovski S."/>
        </authorList>
    </citation>
    <scope>NUCLEOTIDE SEQUENCE</scope>
    <source>
        <strain evidence="2">JR1</strain>
    </source>
</reference>
<evidence type="ECO:0000256" key="1">
    <source>
        <dbReference type="SAM" id="MobiDB-lite"/>
    </source>
</evidence>
<dbReference type="KEGG" id="mama:GII36_01265"/>
<feature type="region of interest" description="Disordered" evidence="1">
    <location>
        <begin position="136"/>
        <end position="157"/>
    </location>
</feature>
<organism evidence="2 3">
    <name type="scientific">Candidatus Mycosynbacter amalyticus</name>
    <dbReference type="NCBI Taxonomy" id="2665156"/>
    <lineage>
        <taxon>Bacteria</taxon>
        <taxon>Candidatus Saccharimonadota</taxon>
        <taxon>Candidatus Saccharimonadota incertae sedis</taxon>
        <taxon>Candidatus Mycosynbacter</taxon>
    </lineage>
</organism>
<evidence type="ECO:0000313" key="3">
    <source>
        <dbReference type="Proteomes" id="UP001059824"/>
    </source>
</evidence>
<dbReference type="AlphaFoldDB" id="A0A857MIU2"/>
<keyword evidence="3" id="KW-1185">Reference proteome</keyword>